<sequence length="151" mass="15684">VGRAGGQRVGGQGRAGGLVEESLVQLVSRAQQPSRRAAAVGKAVEGIGRHNQRVALRAAHPLLLAVGQAHEIHLAIDDVEDLGVGVAVQRHARAGVERQLVDGEGVARVGGFGLPGEARAGDIEVLALARADFAHALVGRNLQCSIAHEKW</sequence>
<feature type="non-terminal residue" evidence="1">
    <location>
        <position position="1"/>
    </location>
</feature>
<evidence type="ECO:0000313" key="1">
    <source>
        <dbReference type="EMBL" id="GFD03813.1"/>
    </source>
</evidence>
<protein>
    <submittedName>
        <fullName evidence="1">Uncharacterized protein</fullName>
    </submittedName>
</protein>
<proteinExistence type="predicted"/>
<reference evidence="1" key="1">
    <citation type="journal article" date="2019" name="Sci. Rep.">
        <title>Draft genome of Tanacetum cinerariifolium, the natural source of mosquito coil.</title>
        <authorList>
            <person name="Yamashiro T."/>
            <person name="Shiraishi A."/>
            <person name="Satake H."/>
            <person name="Nakayama K."/>
        </authorList>
    </citation>
    <scope>NUCLEOTIDE SEQUENCE</scope>
</reference>
<dbReference type="EMBL" id="BKCJ011207417">
    <property type="protein sequence ID" value="GFD03813.1"/>
    <property type="molecule type" value="Genomic_DNA"/>
</dbReference>
<dbReference type="AlphaFoldDB" id="A0A699T306"/>
<organism evidence="1">
    <name type="scientific">Tanacetum cinerariifolium</name>
    <name type="common">Dalmatian daisy</name>
    <name type="synonym">Chrysanthemum cinerariifolium</name>
    <dbReference type="NCBI Taxonomy" id="118510"/>
    <lineage>
        <taxon>Eukaryota</taxon>
        <taxon>Viridiplantae</taxon>
        <taxon>Streptophyta</taxon>
        <taxon>Embryophyta</taxon>
        <taxon>Tracheophyta</taxon>
        <taxon>Spermatophyta</taxon>
        <taxon>Magnoliopsida</taxon>
        <taxon>eudicotyledons</taxon>
        <taxon>Gunneridae</taxon>
        <taxon>Pentapetalae</taxon>
        <taxon>asterids</taxon>
        <taxon>campanulids</taxon>
        <taxon>Asterales</taxon>
        <taxon>Asteraceae</taxon>
        <taxon>Asteroideae</taxon>
        <taxon>Anthemideae</taxon>
        <taxon>Anthemidinae</taxon>
        <taxon>Tanacetum</taxon>
    </lineage>
</organism>
<gene>
    <name evidence="1" type="ORF">Tci_875782</name>
</gene>
<comment type="caution">
    <text evidence="1">The sequence shown here is derived from an EMBL/GenBank/DDBJ whole genome shotgun (WGS) entry which is preliminary data.</text>
</comment>
<accession>A0A699T306</accession>
<name>A0A699T306_TANCI</name>